<evidence type="ECO:0000256" key="7">
    <source>
        <dbReference type="SAM" id="MobiDB-lite"/>
    </source>
</evidence>
<dbReference type="Pfam" id="PF00076">
    <property type="entry name" value="RRM_1"/>
    <property type="match status" value="1"/>
</dbReference>
<dbReference type="InterPro" id="IPR012677">
    <property type="entry name" value="Nucleotide-bd_a/b_plait_sf"/>
</dbReference>
<feature type="region of interest" description="Disordered" evidence="7">
    <location>
        <begin position="427"/>
        <end position="490"/>
    </location>
</feature>
<reference evidence="10" key="2">
    <citation type="submission" date="2023-05" db="EMBL/GenBank/DDBJ databases">
        <authorList>
            <consortium name="Lawrence Berkeley National Laboratory"/>
            <person name="Steindorff A."/>
            <person name="Hensen N."/>
            <person name="Bonometti L."/>
            <person name="Westerberg I."/>
            <person name="Brannstrom I.O."/>
            <person name="Guillou S."/>
            <person name="Cros-Aarteil S."/>
            <person name="Calhoun S."/>
            <person name="Haridas S."/>
            <person name="Kuo A."/>
            <person name="Mondo S."/>
            <person name="Pangilinan J."/>
            <person name="Riley R."/>
            <person name="Labutti K."/>
            <person name="Andreopoulos B."/>
            <person name="Lipzen A."/>
            <person name="Chen C."/>
            <person name="Yanf M."/>
            <person name="Daum C."/>
            <person name="Ng V."/>
            <person name="Clum A."/>
            <person name="Ohm R."/>
            <person name="Martin F."/>
            <person name="Silar P."/>
            <person name="Natvig D."/>
            <person name="Lalanne C."/>
            <person name="Gautier V."/>
            <person name="Ament-Velasquez S.L."/>
            <person name="Kruys A."/>
            <person name="Hutchinson M.I."/>
            <person name="Powell A.J."/>
            <person name="Barry K."/>
            <person name="Miller A.N."/>
            <person name="Grigoriev I.V."/>
            <person name="Debuchy R."/>
            <person name="Gladieux P."/>
            <person name="Thoren M.H."/>
            <person name="Johannesson H."/>
        </authorList>
    </citation>
    <scope>NUCLEOTIDE SEQUENCE</scope>
    <source>
        <strain evidence="10">CBS 532.94</strain>
    </source>
</reference>
<evidence type="ECO:0000256" key="3">
    <source>
        <dbReference type="ARBA" id="ARBA00022737"/>
    </source>
</evidence>
<dbReference type="Gene3D" id="2.30.29.70">
    <property type="entry name" value="Proteasomal ubiquitin receptor Rpn13/ADRM1"/>
    <property type="match status" value="1"/>
</dbReference>
<accession>A0AAN7CA98</accession>
<feature type="compositionally biased region" description="Basic and acidic residues" evidence="7">
    <location>
        <begin position="150"/>
        <end position="159"/>
    </location>
</feature>
<feature type="region of interest" description="Disordered" evidence="7">
    <location>
        <begin position="753"/>
        <end position="772"/>
    </location>
</feature>
<evidence type="ECO:0000259" key="9">
    <source>
        <dbReference type="PROSITE" id="PS51917"/>
    </source>
</evidence>
<dbReference type="GO" id="GO:0005684">
    <property type="term" value="C:U2-type spliceosomal complex"/>
    <property type="evidence" value="ECO:0007669"/>
    <property type="project" value="TreeGrafter"/>
</dbReference>
<dbReference type="InterPro" id="IPR000504">
    <property type="entry name" value="RRM_dom"/>
</dbReference>
<proteinExistence type="inferred from homology"/>
<evidence type="ECO:0000256" key="5">
    <source>
        <dbReference type="ARBA" id="ARBA00023187"/>
    </source>
</evidence>
<gene>
    <name evidence="10" type="ORF">C8A03DRAFT_43948</name>
</gene>
<dbReference type="CDD" id="cd12281">
    <property type="entry name" value="RRM1_TatSF1_like"/>
    <property type="match status" value="1"/>
</dbReference>
<dbReference type="InterPro" id="IPR034392">
    <property type="entry name" value="TatSF1-like_RRM1"/>
</dbReference>
<dbReference type="FunFam" id="2.30.29.70:FF:000009">
    <property type="entry name" value="WGS project CABT00000000 data, contig 2.6"/>
    <property type="match status" value="1"/>
</dbReference>
<evidence type="ECO:0000256" key="1">
    <source>
        <dbReference type="ARBA" id="ARBA00007747"/>
    </source>
</evidence>
<dbReference type="SMART" id="SM00360">
    <property type="entry name" value="RRM"/>
    <property type="match status" value="2"/>
</dbReference>
<dbReference type="Proteomes" id="UP001303760">
    <property type="component" value="Unassembled WGS sequence"/>
</dbReference>
<evidence type="ECO:0000256" key="4">
    <source>
        <dbReference type="ARBA" id="ARBA00022884"/>
    </source>
</evidence>
<evidence type="ECO:0000313" key="10">
    <source>
        <dbReference type="EMBL" id="KAK4238304.1"/>
    </source>
</evidence>
<keyword evidence="2" id="KW-0507">mRNA processing</keyword>
<name>A0AAN7CA98_9PEZI</name>
<feature type="domain" description="RRM" evidence="8">
    <location>
        <begin position="489"/>
        <end position="582"/>
    </location>
</feature>
<feature type="compositionally biased region" description="Gly residues" evidence="7">
    <location>
        <begin position="594"/>
        <end position="607"/>
    </location>
</feature>
<feature type="compositionally biased region" description="Basic and acidic residues" evidence="7">
    <location>
        <begin position="762"/>
        <end position="772"/>
    </location>
</feature>
<feature type="domain" description="Pru" evidence="9">
    <location>
        <begin position="1"/>
        <end position="137"/>
    </location>
</feature>
<feature type="region of interest" description="Disordered" evidence="7">
    <location>
        <begin position="566"/>
        <end position="618"/>
    </location>
</feature>
<dbReference type="GO" id="GO:0003723">
    <property type="term" value="F:RNA binding"/>
    <property type="evidence" value="ECO:0007669"/>
    <property type="project" value="UniProtKB-UniRule"/>
</dbReference>
<dbReference type="GO" id="GO:0000398">
    <property type="term" value="P:mRNA splicing, via spliceosome"/>
    <property type="evidence" value="ECO:0007669"/>
    <property type="project" value="InterPro"/>
</dbReference>
<dbReference type="SUPFAM" id="SSF54928">
    <property type="entry name" value="RNA-binding domain, RBD"/>
    <property type="match status" value="2"/>
</dbReference>
<dbReference type="FunFam" id="3.30.70.330:FF:000105">
    <property type="entry name" value="HIV Tat-specific factor 1 homolog"/>
    <property type="match status" value="1"/>
</dbReference>
<dbReference type="PANTHER" id="PTHR15608">
    <property type="entry name" value="SPLICING FACTOR U2AF-ASSOCIATED PROTEIN 2"/>
    <property type="match status" value="1"/>
</dbReference>
<dbReference type="PROSITE" id="PS50102">
    <property type="entry name" value="RRM"/>
    <property type="match status" value="2"/>
</dbReference>
<evidence type="ECO:0000256" key="2">
    <source>
        <dbReference type="ARBA" id="ARBA00022664"/>
    </source>
</evidence>
<dbReference type="InterPro" id="IPR034393">
    <property type="entry name" value="TatSF1-like"/>
</dbReference>
<evidence type="ECO:0000259" key="8">
    <source>
        <dbReference type="PROSITE" id="PS50102"/>
    </source>
</evidence>
<keyword evidence="5" id="KW-0508">mRNA splicing</keyword>
<dbReference type="InterPro" id="IPR038108">
    <property type="entry name" value="RPN13_DEUBAD_sf"/>
</dbReference>
<dbReference type="GO" id="GO:0005686">
    <property type="term" value="C:U2 snRNP"/>
    <property type="evidence" value="ECO:0007669"/>
    <property type="project" value="TreeGrafter"/>
</dbReference>
<comment type="caution">
    <text evidence="10">The sequence shown here is derived from an EMBL/GenBank/DDBJ whole genome shotgun (WGS) entry which is preliminary data.</text>
</comment>
<dbReference type="Gene3D" id="1.10.2020.20">
    <property type="match status" value="1"/>
</dbReference>
<dbReference type="PROSITE" id="PS51917">
    <property type="entry name" value="PRU"/>
    <property type="match status" value="1"/>
</dbReference>
<dbReference type="EMBL" id="MU860101">
    <property type="protein sequence ID" value="KAK4238304.1"/>
    <property type="molecule type" value="Genomic_DNA"/>
</dbReference>
<keyword evidence="4 6" id="KW-0694">RNA-binding</keyword>
<dbReference type="Pfam" id="PF04683">
    <property type="entry name" value="Rpn13_ADRM1_Pru"/>
    <property type="match status" value="1"/>
</dbReference>
<keyword evidence="11" id="KW-1185">Reference proteome</keyword>
<feature type="compositionally biased region" description="Basic and acidic residues" evidence="7">
    <location>
        <begin position="192"/>
        <end position="203"/>
    </location>
</feature>
<dbReference type="InterPro" id="IPR035979">
    <property type="entry name" value="RBD_domain_sf"/>
</dbReference>
<dbReference type="InterPro" id="IPR038633">
    <property type="entry name" value="Rpn13/ADRM1_Pru_sf"/>
</dbReference>
<feature type="compositionally biased region" description="Basic and acidic residues" evidence="7">
    <location>
        <begin position="608"/>
        <end position="618"/>
    </location>
</feature>
<feature type="domain" description="RRM" evidence="8">
    <location>
        <begin position="687"/>
        <end position="748"/>
    </location>
</feature>
<dbReference type="InterPro" id="IPR044868">
    <property type="entry name" value="Rpn13/ADRM1_Pru"/>
</dbReference>
<comment type="similarity">
    <text evidence="1">Belongs to the HTATSF1 family.</text>
</comment>
<dbReference type="CDD" id="cd12285">
    <property type="entry name" value="RRM3_RBM39_like"/>
    <property type="match status" value="1"/>
</dbReference>
<dbReference type="Gene3D" id="3.30.70.330">
    <property type="match status" value="2"/>
</dbReference>
<protein>
    <submittedName>
        <fullName evidence="10">Nuclear mrna splicing factor-associated protein</fullName>
    </submittedName>
</protein>
<reference evidence="10" key="1">
    <citation type="journal article" date="2023" name="Mol. Phylogenet. Evol.">
        <title>Genome-scale phylogeny and comparative genomics of the fungal order Sordariales.</title>
        <authorList>
            <person name="Hensen N."/>
            <person name="Bonometti L."/>
            <person name="Westerberg I."/>
            <person name="Brannstrom I.O."/>
            <person name="Guillou S."/>
            <person name="Cros-Aarteil S."/>
            <person name="Calhoun S."/>
            <person name="Haridas S."/>
            <person name="Kuo A."/>
            <person name="Mondo S."/>
            <person name="Pangilinan J."/>
            <person name="Riley R."/>
            <person name="LaButti K."/>
            <person name="Andreopoulos B."/>
            <person name="Lipzen A."/>
            <person name="Chen C."/>
            <person name="Yan M."/>
            <person name="Daum C."/>
            <person name="Ng V."/>
            <person name="Clum A."/>
            <person name="Steindorff A."/>
            <person name="Ohm R.A."/>
            <person name="Martin F."/>
            <person name="Silar P."/>
            <person name="Natvig D.O."/>
            <person name="Lalanne C."/>
            <person name="Gautier V."/>
            <person name="Ament-Velasquez S.L."/>
            <person name="Kruys A."/>
            <person name="Hutchinson M.I."/>
            <person name="Powell A.J."/>
            <person name="Barry K."/>
            <person name="Miller A.N."/>
            <person name="Grigoriev I.V."/>
            <person name="Debuchy R."/>
            <person name="Gladieux P."/>
            <person name="Hiltunen Thoren M."/>
            <person name="Johannesson H."/>
        </authorList>
    </citation>
    <scope>NUCLEOTIDE SEQUENCE</scope>
    <source>
        <strain evidence="10">CBS 532.94</strain>
    </source>
</reference>
<sequence length="772" mass="84587">MSITPIITFKAGICDVDQSSKPFKIKAQPTPGYIYLYSEDDLIHFCWRPRSAPLDEPELDLVMVPTDGHFVPYDTRSPSHSSSKTNGRIFVLKFASSSQRHLFWLQSKPQGRSGDPAWLSPRDRKIGEIVDRLLQGEEVDVNRELASVRNNDDDSRRDADNDETMEDVEGHGDGSHRGGGGGAGPDATGGDFRQEGEDAREGGADGARALSNDAAAVVRNFLDAMRNAPGGSAASQAEGKAYPLLNDLLDPPTTIAMLDAASDEYVDNLLSFLPPMVLVLSQQGDNADDIVKEPSMESVEAAKQAMSSDQKRALLKKVFRSPQFTQSLASLTVALRDGGLPSIAEALRIPIENGGLVRGGTVPLGGGDAVEAFVEEFDQDDRISYSKLDNKYIAVQEDGTEYEFDEGLKRWIPIIDEALIEEQQKGYIMPNADADNDRQGPSQGRKRKMDSNDREQDNNNYSYGNKDRPAKNAKRQQGNRGPPQPKQNTAVYVTGLPLDATAEEVAELFSRKCGVIAEEIDSGRPRIKMYTDADGNFKGDALIVFFKPQSVDMAIMLLDDTDFRFPPSDPSAPKMRVQAADSSYKKTKYDGDNAAGGNGNAKSGGEGSRPDNRRSDQDKAKIIKKTQKLSAKLADWSDDEPSALHDDNMPGGAVPAKGGKWDRVVILRHMFTLEELQEDPTALLDIKEDIREECAKLGPVTNVVLYDEEEEGIVSVKFQTREAAEACLRVMHGRAFAGRIVEAYFATGRERFKRSKGNGKGGGKDGEHEEED</sequence>
<keyword evidence="3" id="KW-0677">Repeat</keyword>
<dbReference type="PANTHER" id="PTHR15608:SF0">
    <property type="entry name" value="HIV TAT-SPECIFIC FACTOR 1"/>
    <property type="match status" value="1"/>
</dbReference>
<evidence type="ECO:0000256" key="6">
    <source>
        <dbReference type="PROSITE-ProRule" id="PRU00176"/>
    </source>
</evidence>
<dbReference type="AlphaFoldDB" id="A0AAN7CA98"/>
<evidence type="ECO:0000313" key="11">
    <source>
        <dbReference type="Proteomes" id="UP001303760"/>
    </source>
</evidence>
<feature type="region of interest" description="Disordered" evidence="7">
    <location>
        <begin position="144"/>
        <end position="205"/>
    </location>
</feature>
<organism evidence="10 11">
    <name type="scientific">Achaetomium macrosporum</name>
    <dbReference type="NCBI Taxonomy" id="79813"/>
    <lineage>
        <taxon>Eukaryota</taxon>
        <taxon>Fungi</taxon>
        <taxon>Dikarya</taxon>
        <taxon>Ascomycota</taxon>
        <taxon>Pezizomycotina</taxon>
        <taxon>Sordariomycetes</taxon>
        <taxon>Sordariomycetidae</taxon>
        <taxon>Sordariales</taxon>
        <taxon>Chaetomiaceae</taxon>
        <taxon>Achaetomium</taxon>
    </lineage>
</organism>